<comment type="subcellular location">
    <subcellularLocation>
        <location evidence="1">Cell membrane</location>
        <topology evidence="1">Multi-pass membrane protein</topology>
    </subcellularLocation>
</comment>
<feature type="transmembrane region" description="Helical" evidence="6">
    <location>
        <begin position="80"/>
        <end position="100"/>
    </location>
</feature>
<keyword evidence="4 6" id="KW-1133">Transmembrane helix</keyword>
<proteinExistence type="predicted"/>
<dbReference type="SUPFAM" id="SSF103473">
    <property type="entry name" value="MFS general substrate transporter"/>
    <property type="match status" value="1"/>
</dbReference>
<evidence type="ECO:0000256" key="1">
    <source>
        <dbReference type="ARBA" id="ARBA00004651"/>
    </source>
</evidence>
<keyword evidence="3 6" id="KW-0812">Transmembrane</keyword>
<gene>
    <name evidence="8" type="ORF">PVK37_22105</name>
</gene>
<dbReference type="InterPro" id="IPR050495">
    <property type="entry name" value="ATG22/LtaA_families"/>
</dbReference>
<feature type="transmembrane region" description="Helical" evidence="6">
    <location>
        <begin position="334"/>
        <end position="352"/>
    </location>
</feature>
<evidence type="ECO:0000256" key="4">
    <source>
        <dbReference type="ARBA" id="ARBA00022989"/>
    </source>
</evidence>
<feature type="transmembrane region" description="Helical" evidence="6">
    <location>
        <begin position="262"/>
        <end position="279"/>
    </location>
</feature>
<evidence type="ECO:0000256" key="5">
    <source>
        <dbReference type="ARBA" id="ARBA00023136"/>
    </source>
</evidence>
<dbReference type="PANTHER" id="PTHR23519">
    <property type="entry name" value="AUTOPHAGY-RELATED PROTEIN 22"/>
    <property type="match status" value="1"/>
</dbReference>
<dbReference type="Pfam" id="PF11700">
    <property type="entry name" value="ATG22"/>
    <property type="match status" value="1"/>
</dbReference>
<keyword evidence="9" id="KW-1185">Reference proteome</keyword>
<evidence type="ECO:0000259" key="7">
    <source>
        <dbReference type="PROSITE" id="PS50850"/>
    </source>
</evidence>
<evidence type="ECO:0000313" key="8">
    <source>
        <dbReference type="EMBL" id="WDZ83139.1"/>
    </source>
</evidence>
<feature type="transmembrane region" description="Helical" evidence="6">
    <location>
        <begin position="24"/>
        <end position="43"/>
    </location>
</feature>
<dbReference type="RefSeq" id="WP_275029553.1">
    <property type="nucleotide sequence ID" value="NZ_CP118615.1"/>
</dbReference>
<evidence type="ECO:0000256" key="6">
    <source>
        <dbReference type="SAM" id="Phobius"/>
    </source>
</evidence>
<feature type="transmembrane region" description="Helical" evidence="6">
    <location>
        <begin position="112"/>
        <end position="130"/>
    </location>
</feature>
<dbReference type="InterPro" id="IPR036259">
    <property type="entry name" value="MFS_trans_sf"/>
</dbReference>
<reference evidence="8 9" key="1">
    <citation type="submission" date="2023-02" db="EMBL/GenBank/DDBJ databases">
        <authorList>
            <person name="Mo P."/>
        </authorList>
    </citation>
    <scope>NUCLEOTIDE SEQUENCE [LARGE SCALE GENOMIC DNA]</scope>
    <source>
        <strain evidence="8 9">HUAS 3</strain>
    </source>
</reference>
<dbReference type="EMBL" id="CP118615">
    <property type="protein sequence ID" value="WDZ83139.1"/>
    <property type="molecule type" value="Genomic_DNA"/>
</dbReference>
<keyword evidence="2" id="KW-0813">Transport</keyword>
<name>A0ABY7ZML0_9ACTN</name>
<feature type="domain" description="Major facilitator superfamily (MFS) profile" evidence="7">
    <location>
        <begin position="267"/>
        <end position="461"/>
    </location>
</feature>
<dbReference type="Gene3D" id="1.20.1250.20">
    <property type="entry name" value="MFS general substrate transporter like domains"/>
    <property type="match status" value="1"/>
</dbReference>
<feature type="transmembrane region" description="Helical" evidence="6">
    <location>
        <begin position="425"/>
        <end position="446"/>
    </location>
</feature>
<protein>
    <submittedName>
        <fullName evidence="8">MFS transporter</fullName>
    </submittedName>
</protein>
<feature type="transmembrane region" description="Helical" evidence="6">
    <location>
        <begin position="299"/>
        <end position="322"/>
    </location>
</feature>
<feature type="transmembrane region" description="Helical" evidence="6">
    <location>
        <begin position="210"/>
        <end position="232"/>
    </location>
</feature>
<organism evidence="8 9">
    <name type="scientific">Micromonospora cathayae</name>
    <dbReference type="NCBI Taxonomy" id="3028804"/>
    <lineage>
        <taxon>Bacteria</taxon>
        <taxon>Bacillati</taxon>
        <taxon>Actinomycetota</taxon>
        <taxon>Actinomycetes</taxon>
        <taxon>Micromonosporales</taxon>
        <taxon>Micromonosporaceae</taxon>
        <taxon>Micromonospora</taxon>
    </lineage>
</organism>
<sequence length="461" mass="48992">MAETLSPAVASTPPASTRRERTGWYFYDWAMSAFSTTVITVFLGPFLTSVAEVAAGCALGADRCGGYVYPLGVKVAAGSYFPYLVSLSVFLTVFVLPVTGAIADRSLHKKRLLAVFAFLGAGATVAMVFVTGDRYLLGGVLFVVANIAFGASVVVYNSFLPQLGGPDDRDGISSRGWALGYLGGGTLLAVNLVVVNSFGDGTAQRTLDLARWSIVSAGVWWAVFTLVPLAWLRERPSVAATGGGGNVLVDGFRQLGRTLREIKAYPLTLFFLLAFLVYNDGIQTVIALASQYGTEELRLGQSTLIVTILLVQFLAFGGALLLGALAKWFGAWKTVLLSLVLWTGVILAAFWLPPEAPVPFMVLGAGIGLVLGGSQALSRSLFSQLIPAGKEGEYYGFYEISDKGTSWLGPLAFGVVFQLTNSYRVGLVSLLIFFVVGFVLLLAVPVRRAIVAAGNVPPRVL</sequence>
<evidence type="ECO:0000313" key="9">
    <source>
        <dbReference type="Proteomes" id="UP001219605"/>
    </source>
</evidence>
<evidence type="ECO:0000256" key="3">
    <source>
        <dbReference type="ARBA" id="ARBA00022692"/>
    </source>
</evidence>
<dbReference type="InterPro" id="IPR024671">
    <property type="entry name" value="Atg22-like"/>
</dbReference>
<dbReference type="PROSITE" id="PS50850">
    <property type="entry name" value="MFS"/>
    <property type="match status" value="1"/>
</dbReference>
<evidence type="ECO:0000256" key="2">
    <source>
        <dbReference type="ARBA" id="ARBA00022448"/>
    </source>
</evidence>
<keyword evidence="5 6" id="KW-0472">Membrane</keyword>
<dbReference type="InterPro" id="IPR020846">
    <property type="entry name" value="MFS_dom"/>
</dbReference>
<feature type="transmembrane region" description="Helical" evidence="6">
    <location>
        <begin position="358"/>
        <end position="377"/>
    </location>
</feature>
<feature type="transmembrane region" description="Helical" evidence="6">
    <location>
        <begin position="136"/>
        <end position="156"/>
    </location>
</feature>
<feature type="transmembrane region" description="Helical" evidence="6">
    <location>
        <begin position="177"/>
        <end position="198"/>
    </location>
</feature>
<dbReference type="Proteomes" id="UP001219605">
    <property type="component" value="Chromosome"/>
</dbReference>
<dbReference type="PANTHER" id="PTHR23519:SF1">
    <property type="entry name" value="AUTOPHAGY-RELATED PROTEIN 22"/>
    <property type="match status" value="1"/>
</dbReference>
<accession>A0ABY7ZML0</accession>